<feature type="domain" description="ESF1 RRM" evidence="7">
    <location>
        <begin position="296"/>
        <end position="373"/>
    </location>
</feature>
<dbReference type="InterPro" id="IPR012580">
    <property type="entry name" value="NUC153"/>
</dbReference>
<proteinExistence type="inferred from homology"/>
<evidence type="ECO:0000256" key="5">
    <source>
        <dbReference type="SAM" id="MobiDB-lite"/>
    </source>
</evidence>
<dbReference type="InterPro" id="IPR056750">
    <property type="entry name" value="RRM_ESF1"/>
</dbReference>
<evidence type="ECO:0000256" key="3">
    <source>
        <dbReference type="ARBA" id="ARBA00023054"/>
    </source>
</evidence>
<feature type="region of interest" description="Disordered" evidence="5">
    <location>
        <begin position="460"/>
        <end position="606"/>
    </location>
</feature>
<feature type="domain" description="ESF1 RRM" evidence="7">
    <location>
        <begin position="198"/>
        <end position="281"/>
    </location>
</feature>
<feature type="compositionally biased region" description="Acidic residues" evidence="5">
    <location>
        <begin position="488"/>
        <end position="499"/>
    </location>
</feature>
<dbReference type="GO" id="GO:0006364">
    <property type="term" value="P:rRNA processing"/>
    <property type="evidence" value="ECO:0007669"/>
    <property type="project" value="InterPro"/>
</dbReference>
<dbReference type="AlphaFoldDB" id="A0A8J5QUT9"/>
<sequence>MAKGDKKGDQPSQPITTDSRFKSVHNDPRFRLPNLKKFKVKVDERFSKKELEKLSVGASGKKAKIDRYGRKINKKDESAGLDKFYEHESEEEVEEEEEEGSEGDDESVSSDEGEEKEEQSESEEEEDDDELKALTKKLKEEEAEFDRARGEGLGSSSSDSESESEASSSDSSVNFEESDEEESEIELEDGKPEETEPTTSFAVVNMDWDNIRAVDLMATFISFVPKGGQIKSVSIYPSEFGKERMQREEIEGPPKDLFKSSKKNKKQQQEEDSDSDLGSDIDINNPEELEKVTRKLYQEDDGKEDYDSKALRRYQLQRLRYYYAVVKCDSVETARNIYINCDGTEYESTANIFDLRYIPEDMDFSEDDPKDVCNKIPSSYRPDSTFVTDALQHSKVKLTWDETPKERLTLSSRPLSQKEIDENDFKAYLASDSDENDNEEKDSSLKDKYKNLLGDTFGAKGFGRDVGSDDDDVDMEITFDPGLKDENNNEEEEKEEESTIDAYRRKEKERRKRRLAKFKETQAEEKKKVEESKPKDKSGKKNKKKQVPQMDEKSKAELELVLMDEDGEDQKHNPEHFNMKDVIKSEKQKNKKKGKKKKNIDEEMVQDNFVANLNDPRFNEIFESHDYAIDPTSSDFKKTATMKKILQERSNRAKSKPSKKNESKSSKRKIDDVSNSDNVNSLIEKIKKKQRK</sequence>
<feature type="compositionally biased region" description="Basic and acidic residues" evidence="5">
    <location>
        <begin position="244"/>
        <end position="259"/>
    </location>
</feature>
<dbReference type="GO" id="GO:0005730">
    <property type="term" value="C:nucleolus"/>
    <property type="evidence" value="ECO:0007669"/>
    <property type="project" value="UniProtKB-SubCell"/>
</dbReference>
<evidence type="ECO:0000256" key="1">
    <source>
        <dbReference type="ARBA" id="ARBA00004604"/>
    </source>
</evidence>
<name>A0A8J5QUT9_9ASCO</name>
<dbReference type="Pfam" id="PF25121">
    <property type="entry name" value="RRM_ESF1"/>
    <property type="match status" value="2"/>
</dbReference>
<feature type="region of interest" description="Disordered" evidence="5">
    <location>
        <begin position="51"/>
        <end position="202"/>
    </location>
</feature>
<evidence type="ECO:0000259" key="7">
    <source>
        <dbReference type="Pfam" id="PF25121"/>
    </source>
</evidence>
<dbReference type="RefSeq" id="XP_049265474.1">
    <property type="nucleotide sequence ID" value="XM_049404938.1"/>
</dbReference>
<feature type="compositionally biased region" description="Basic and acidic residues" evidence="5">
    <location>
        <begin position="63"/>
        <end position="87"/>
    </location>
</feature>
<evidence type="ECO:0000256" key="4">
    <source>
        <dbReference type="ARBA" id="ARBA00023242"/>
    </source>
</evidence>
<dbReference type="PANTHER" id="PTHR12202:SF0">
    <property type="entry name" value="ESF1 HOMOLOG"/>
    <property type="match status" value="1"/>
</dbReference>
<feature type="compositionally biased region" description="Basic and acidic residues" evidence="5">
    <location>
        <begin position="659"/>
        <end position="672"/>
    </location>
</feature>
<accession>A0A8J5QUT9</accession>
<feature type="region of interest" description="Disordered" evidence="5">
    <location>
        <begin position="1"/>
        <end position="28"/>
    </location>
</feature>
<feature type="compositionally biased region" description="Acidic residues" evidence="5">
    <location>
        <begin position="88"/>
        <end position="130"/>
    </location>
</feature>
<evidence type="ECO:0000256" key="2">
    <source>
        <dbReference type="ARBA" id="ARBA00009087"/>
    </source>
</evidence>
<feature type="region of interest" description="Disordered" evidence="5">
    <location>
        <begin position="624"/>
        <end position="692"/>
    </location>
</feature>
<feature type="compositionally biased region" description="Basic and acidic residues" evidence="5">
    <location>
        <begin position="19"/>
        <end position="28"/>
    </location>
</feature>
<feature type="domain" description="NUC153" evidence="6">
    <location>
        <begin position="615"/>
        <end position="643"/>
    </location>
</feature>
<feature type="region of interest" description="Disordered" evidence="5">
    <location>
        <begin position="244"/>
        <end position="285"/>
    </location>
</feature>
<reference evidence="8 9" key="1">
    <citation type="journal article" date="2021" name="DNA Res.">
        <title>Genome analysis of Candida subhashii reveals its hybrid nature and dual mitochondrial genome conformations.</title>
        <authorList>
            <person name="Mixao V."/>
            <person name="Hegedusova E."/>
            <person name="Saus E."/>
            <person name="Pryszcz L.P."/>
            <person name="Cillingova A."/>
            <person name="Nosek J."/>
            <person name="Gabaldon T."/>
        </authorList>
    </citation>
    <scope>NUCLEOTIDE SEQUENCE [LARGE SCALE GENOMIC DNA]</scope>
    <source>
        <strain evidence="8 9">CBS 10753</strain>
    </source>
</reference>
<dbReference type="Pfam" id="PF08159">
    <property type="entry name" value="NUC153"/>
    <property type="match status" value="1"/>
</dbReference>
<keyword evidence="4" id="KW-0539">Nucleus</keyword>
<comment type="caution">
    <text evidence="8">The sequence shown here is derived from an EMBL/GenBank/DDBJ whole genome shotgun (WGS) entry which is preliminary data.</text>
</comment>
<organism evidence="8 9">
    <name type="scientific">[Candida] subhashii</name>
    <dbReference type="NCBI Taxonomy" id="561895"/>
    <lineage>
        <taxon>Eukaryota</taxon>
        <taxon>Fungi</taxon>
        <taxon>Dikarya</taxon>
        <taxon>Ascomycota</taxon>
        <taxon>Saccharomycotina</taxon>
        <taxon>Pichiomycetes</taxon>
        <taxon>Debaryomycetaceae</taxon>
        <taxon>Spathaspora</taxon>
    </lineage>
</organism>
<feature type="compositionally biased region" description="Acidic residues" evidence="5">
    <location>
        <begin position="270"/>
        <end position="279"/>
    </location>
</feature>
<feature type="compositionally biased region" description="Basic and acidic residues" evidence="5">
    <location>
        <begin position="569"/>
        <end position="588"/>
    </location>
</feature>
<feature type="compositionally biased region" description="Low complexity" evidence="5">
    <location>
        <begin position="155"/>
        <end position="175"/>
    </location>
</feature>
<dbReference type="PANTHER" id="PTHR12202">
    <property type="entry name" value="ESF1 HOMOLOG"/>
    <property type="match status" value="1"/>
</dbReference>
<dbReference type="InterPro" id="IPR039754">
    <property type="entry name" value="Esf1"/>
</dbReference>
<feature type="compositionally biased region" description="Acidic residues" evidence="5">
    <location>
        <begin position="176"/>
        <end position="187"/>
    </location>
</feature>
<evidence type="ECO:0000313" key="9">
    <source>
        <dbReference type="Proteomes" id="UP000694255"/>
    </source>
</evidence>
<evidence type="ECO:0000259" key="6">
    <source>
        <dbReference type="Pfam" id="PF08159"/>
    </source>
</evidence>
<feature type="compositionally biased region" description="Basic residues" evidence="5">
    <location>
        <begin position="589"/>
        <end position="598"/>
    </location>
</feature>
<dbReference type="OrthoDB" id="431825at2759"/>
<gene>
    <name evidence="8" type="ORF">J8A68_001298</name>
</gene>
<protein>
    <submittedName>
        <fullName evidence="8">ESF1</fullName>
    </submittedName>
</protein>
<dbReference type="GO" id="GO:0003723">
    <property type="term" value="F:RNA binding"/>
    <property type="evidence" value="ECO:0007669"/>
    <property type="project" value="TreeGrafter"/>
</dbReference>
<evidence type="ECO:0000313" key="8">
    <source>
        <dbReference type="EMBL" id="KAG7665242.1"/>
    </source>
</evidence>
<feature type="compositionally biased region" description="Basic and acidic residues" evidence="5">
    <location>
        <begin position="131"/>
        <end position="150"/>
    </location>
</feature>
<comment type="subcellular location">
    <subcellularLocation>
        <location evidence="1">Nucleus</location>
        <location evidence="1">Nucleolus</location>
    </subcellularLocation>
</comment>
<feature type="compositionally biased region" description="Acidic residues" evidence="5">
    <location>
        <begin position="468"/>
        <end position="477"/>
    </location>
</feature>
<comment type="similarity">
    <text evidence="2">Belongs to the ESF1 family.</text>
</comment>
<feature type="compositionally biased region" description="Basic and acidic residues" evidence="5">
    <location>
        <begin position="517"/>
        <end position="539"/>
    </location>
</feature>
<dbReference type="EMBL" id="JAGSYN010000051">
    <property type="protein sequence ID" value="KAG7665242.1"/>
    <property type="molecule type" value="Genomic_DNA"/>
</dbReference>
<dbReference type="GeneID" id="73468099"/>
<feature type="compositionally biased region" description="Basic residues" evidence="5">
    <location>
        <begin position="505"/>
        <end position="516"/>
    </location>
</feature>
<keyword evidence="9" id="KW-1185">Reference proteome</keyword>
<keyword evidence="3" id="KW-0175">Coiled coil</keyword>
<dbReference type="Proteomes" id="UP000694255">
    <property type="component" value="Unassembled WGS sequence"/>
</dbReference>